<dbReference type="AlphaFoldDB" id="A0A0F4QWP7"/>
<keyword evidence="2" id="KW-1185">Reference proteome</keyword>
<evidence type="ECO:0000313" key="2">
    <source>
        <dbReference type="Proteomes" id="UP000033452"/>
    </source>
</evidence>
<dbReference type="PATRIC" id="fig|43658.5.peg.869"/>
<dbReference type="OrthoDB" id="7065146at2"/>
<dbReference type="EMBL" id="JXYA01000007">
    <property type="protein sequence ID" value="KJZ11754.1"/>
    <property type="molecule type" value="Genomic_DNA"/>
</dbReference>
<sequence length="128" mass="15297">MKTELDIHNYQKWFLENFQYRDRLLTLTVEEMLTKEELLREPQRYLVIFSFTVMFQVYDECDHRNDFHADRQEGVLAKYNASRLLEHAKSDTIVFDTTVGALEHWSLMTTNEFVHVLTNQPPKVINVT</sequence>
<evidence type="ECO:0000313" key="1">
    <source>
        <dbReference type="EMBL" id="KJZ11754.1"/>
    </source>
</evidence>
<proteinExistence type="predicted"/>
<reference evidence="1 2" key="1">
    <citation type="journal article" date="2015" name="BMC Genomics">
        <title>Genome mining reveals unlocked bioactive potential of marine Gram-negative bacteria.</title>
        <authorList>
            <person name="Machado H."/>
            <person name="Sonnenschein E.C."/>
            <person name="Melchiorsen J."/>
            <person name="Gram L."/>
        </authorList>
    </citation>
    <scope>NUCLEOTIDE SEQUENCE [LARGE SCALE GENOMIC DNA]</scope>
    <source>
        <strain evidence="1 2">S2471</strain>
    </source>
</reference>
<dbReference type="RefSeq" id="WP_046003716.1">
    <property type="nucleotide sequence ID" value="NZ_JXYA01000007.1"/>
</dbReference>
<name>A0A0F4QWP7_9GAMM</name>
<accession>A0A0F4QWP7</accession>
<dbReference type="Proteomes" id="UP000033452">
    <property type="component" value="Unassembled WGS sequence"/>
</dbReference>
<gene>
    <name evidence="1" type="ORF">TW77_04155</name>
</gene>
<protein>
    <submittedName>
        <fullName evidence="1">Uncharacterized protein</fullName>
    </submittedName>
</protein>
<comment type="caution">
    <text evidence="1">The sequence shown here is derived from an EMBL/GenBank/DDBJ whole genome shotgun (WGS) entry which is preliminary data.</text>
</comment>
<organism evidence="1 2">
    <name type="scientific">Pseudoalteromonas rubra</name>
    <dbReference type="NCBI Taxonomy" id="43658"/>
    <lineage>
        <taxon>Bacteria</taxon>
        <taxon>Pseudomonadati</taxon>
        <taxon>Pseudomonadota</taxon>
        <taxon>Gammaproteobacteria</taxon>
        <taxon>Alteromonadales</taxon>
        <taxon>Pseudoalteromonadaceae</taxon>
        <taxon>Pseudoalteromonas</taxon>
    </lineage>
</organism>